<evidence type="ECO:0000313" key="8">
    <source>
        <dbReference type="Proteomes" id="UP000246740"/>
    </source>
</evidence>
<feature type="compositionally biased region" description="Acidic residues" evidence="5">
    <location>
        <begin position="129"/>
        <end position="162"/>
    </location>
</feature>
<evidence type="ECO:0000256" key="3">
    <source>
        <dbReference type="ARBA" id="ARBA00023242"/>
    </source>
</evidence>
<feature type="compositionally biased region" description="Low complexity" evidence="5">
    <location>
        <begin position="1"/>
        <end position="62"/>
    </location>
</feature>
<dbReference type="OrthoDB" id="21467at2759"/>
<dbReference type="PROSITE" id="PS50102">
    <property type="entry name" value="RRM"/>
    <property type="match status" value="1"/>
</dbReference>
<protein>
    <recommendedName>
        <fullName evidence="6">RRM domain-containing protein</fullName>
    </recommendedName>
</protein>
<dbReference type="GO" id="GO:0005730">
    <property type="term" value="C:nucleolus"/>
    <property type="evidence" value="ECO:0007669"/>
    <property type="project" value="UniProtKB-SubCell"/>
</dbReference>
<keyword evidence="2 4" id="KW-0694">RNA-binding</keyword>
<dbReference type="InterPro" id="IPR012677">
    <property type="entry name" value="Nucleotide-bd_a/b_plait_sf"/>
</dbReference>
<sequence>MPPKKATAAATKAKSAASAPKTKSAAPAAKETKKAASTSQKKAAASKAEQPATSSTSRSSRSNGAGAEKKAAPSNGKKRAAPATAEPAAKKPRAKKAAVPEPEVDEASSANDDGVLDERDVIAALSDVSDVDDDDDDEEAQEEEEEEDDDEGNSSDEDEEDDRLAQRSSMASIKLPNSKDDAAVQKRLEKVKKAKKAGKSASTPATLYVGRLPKGFFEDQMKAYFAQFGDVTRIRVSRNKKTGASKHYAFVEFADQDVAQIVQETMNNYLIDGRLLQVKVVPKDKIHPEMWIGANRKYRPIPVDRLERLNRSQPRTEEQQESAIQRTLDRQDKRRKKLADAGIDYDFEGYTREGAQSPPKKAKTVASAAVSAAATPAKATPAKKAAKAAGTPAKNTPVKKATTSATATPAKRTKKASA</sequence>
<keyword evidence="8" id="KW-1185">Reference proteome</keyword>
<proteinExistence type="predicted"/>
<gene>
    <name evidence="7" type="ORF">BCV70DRAFT_203190</name>
</gene>
<dbReference type="AlphaFoldDB" id="A0A317XGT8"/>
<dbReference type="InterPro" id="IPR035979">
    <property type="entry name" value="RBD_domain_sf"/>
</dbReference>
<feature type="compositionally biased region" description="Basic and acidic residues" evidence="5">
    <location>
        <begin position="309"/>
        <end position="318"/>
    </location>
</feature>
<feature type="region of interest" description="Disordered" evidence="5">
    <location>
        <begin position="1"/>
        <end position="183"/>
    </location>
</feature>
<accession>A0A317XGT8</accession>
<dbReference type="SUPFAM" id="SSF54928">
    <property type="entry name" value="RNA-binding domain, RBD"/>
    <property type="match status" value="1"/>
</dbReference>
<dbReference type="InterPro" id="IPR000504">
    <property type="entry name" value="RRM_dom"/>
</dbReference>
<dbReference type="Gene3D" id="3.30.70.330">
    <property type="match status" value="1"/>
</dbReference>
<dbReference type="STRING" id="1882483.A0A317XGT8"/>
<feature type="region of interest" description="Disordered" evidence="5">
    <location>
        <begin position="309"/>
        <end position="335"/>
    </location>
</feature>
<feature type="domain" description="RRM" evidence="6">
    <location>
        <begin position="205"/>
        <end position="283"/>
    </location>
</feature>
<dbReference type="EMBL" id="KZ819222">
    <property type="protein sequence ID" value="PWY97082.1"/>
    <property type="molecule type" value="Genomic_DNA"/>
</dbReference>
<evidence type="ECO:0000313" key="7">
    <source>
        <dbReference type="EMBL" id="PWY97082.1"/>
    </source>
</evidence>
<dbReference type="GO" id="GO:0003723">
    <property type="term" value="F:RNA binding"/>
    <property type="evidence" value="ECO:0007669"/>
    <property type="project" value="UniProtKB-UniRule"/>
</dbReference>
<dbReference type="Pfam" id="PF00076">
    <property type="entry name" value="RRM_1"/>
    <property type="match status" value="1"/>
</dbReference>
<feature type="region of interest" description="Disordered" evidence="5">
    <location>
        <begin position="350"/>
        <end position="418"/>
    </location>
</feature>
<evidence type="ECO:0000256" key="2">
    <source>
        <dbReference type="ARBA" id="ARBA00022884"/>
    </source>
</evidence>
<reference evidence="7 8" key="1">
    <citation type="journal article" date="2018" name="Mol. Biol. Evol.">
        <title>Broad Genomic Sampling Reveals a Smut Pathogenic Ancestry of the Fungal Clade Ustilaginomycotina.</title>
        <authorList>
            <person name="Kijpornyongpan T."/>
            <person name="Mondo S.J."/>
            <person name="Barry K."/>
            <person name="Sandor L."/>
            <person name="Lee J."/>
            <person name="Lipzen A."/>
            <person name="Pangilinan J."/>
            <person name="LaButti K."/>
            <person name="Hainaut M."/>
            <person name="Henrissat B."/>
            <person name="Grigoriev I.V."/>
            <person name="Spatafora J.W."/>
            <person name="Aime M.C."/>
        </authorList>
    </citation>
    <scope>NUCLEOTIDE SEQUENCE [LARGE SCALE GENOMIC DNA]</scope>
    <source>
        <strain evidence="7 8">MCA 3645</strain>
    </source>
</reference>
<dbReference type="PANTHER" id="PTHR46754">
    <property type="entry name" value="MKI67 FHA DOMAIN-INTERACTING NUCLEOLAR PHOSPHOPROTEIN"/>
    <property type="match status" value="1"/>
</dbReference>
<dbReference type="Proteomes" id="UP000246740">
    <property type="component" value="Unassembled WGS sequence"/>
</dbReference>
<evidence type="ECO:0000256" key="4">
    <source>
        <dbReference type="PROSITE-ProRule" id="PRU00176"/>
    </source>
</evidence>
<dbReference type="SMART" id="SM00360">
    <property type="entry name" value="RRM"/>
    <property type="match status" value="1"/>
</dbReference>
<evidence type="ECO:0000256" key="5">
    <source>
        <dbReference type="SAM" id="MobiDB-lite"/>
    </source>
</evidence>
<dbReference type="InParanoid" id="A0A317XGT8"/>
<dbReference type="CDD" id="cd12307">
    <property type="entry name" value="RRM_NIFK_like"/>
    <property type="match status" value="1"/>
</dbReference>
<evidence type="ECO:0000259" key="6">
    <source>
        <dbReference type="PROSITE" id="PS50102"/>
    </source>
</evidence>
<evidence type="ECO:0000256" key="1">
    <source>
        <dbReference type="ARBA" id="ARBA00004604"/>
    </source>
</evidence>
<name>A0A317XGT8_9BASI</name>
<keyword evidence="3" id="KW-0539">Nucleus</keyword>
<organism evidence="7 8">
    <name type="scientific">Testicularia cyperi</name>
    <dbReference type="NCBI Taxonomy" id="1882483"/>
    <lineage>
        <taxon>Eukaryota</taxon>
        <taxon>Fungi</taxon>
        <taxon>Dikarya</taxon>
        <taxon>Basidiomycota</taxon>
        <taxon>Ustilaginomycotina</taxon>
        <taxon>Ustilaginomycetes</taxon>
        <taxon>Ustilaginales</taxon>
        <taxon>Anthracoideaceae</taxon>
        <taxon>Testicularia</taxon>
    </lineage>
</organism>
<feature type="compositionally biased region" description="Low complexity" evidence="5">
    <location>
        <begin position="364"/>
        <end position="410"/>
    </location>
</feature>
<comment type="subcellular location">
    <subcellularLocation>
        <location evidence="1">Nucleus</location>
        <location evidence="1">Nucleolus</location>
    </subcellularLocation>
</comment>